<sequence length="465" mass="52939">MRPTTHSPLPAIPGHLRRSPFTAIRRGSSGVIERRRVDEGATSAGEIMADGAILIDIQWNNWTHTLFPSPAHVKEYFQHYPGKLIHIKFLKQTEAVISADDLRSELKDYFEVFLEELPRWRSVKFWAPYVPRECFVGKIFLAARSLEHVVLEGPASFDIPATSHLMSQCWSNCLSLRTFELMSKTRDTVGSMIISPRNYLPLDNITALQLRNKLSIFECSEVLYRAQNLVECLFSNITGSDSVLSPIRCRSLEKMELAVNLDDFDSLNPVQFGSLFESVRAPKLHHLKMGNNHHWDDDHNSFMTFIKRSKCNLEALELDQIKITGPQLHDILFSSRSLRILKVHGSASQNPQPFTHSIMWDLTKSPANSSLLCPLLEMFSINDTAFKDLPDGMVSKMLVGRIGDLKMVWLRFNHLATVHQSIDVTKLRTIASNPRVLNAIVDDSTASLREWDHMVRELSRKPNVI</sequence>
<dbReference type="InParanoid" id="A0A409WHF7"/>
<protein>
    <recommendedName>
        <fullName evidence="3">F-box domain-containing protein</fullName>
    </recommendedName>
</protein>
<dbReference type="SUPFAM" id="SSF52047">
    <property type="entry name" value="RNI-like"/>
    <property type="match status" value="1"/>
</dbReference>
<comment type="caution">
    <text evidence="1">The sequence shown here is derived from an EMBL/GenBank/DDBJ whole genome shotgun (WGS) entry which is preliminary data.</text>
</comment>
<organism evidence="1 2">
    <name type="scientific">Psilocybe cyanescens</name>
    <dbReference type="NCBI Taxonomy" id="93625"/>
    <lineage>
        <taxon>Eukaryota</taxon>
        <taxon>Fungi</taxon>
        <taxon>Dikarya</taxon>
        <taxon>Basidiomycota</taxon>
        <taxon>Agaricomycotina</taxon>
        <taxon>Agaricomycetes</taxon>
        <taxon>Agaricomycetidae</taxon>
        <taxon>Agaricales</taxon>
        <taxon>Agaricineae</taxon>
        <taxon>Strophariaceae</taxon>
        <taxon>Psilocybe</taxon>
    </lineage>
</organism>
<name>A0A409WHF7_PSICY</name>
<dbReference type="Gene3D" id="3.80.10.10">
    <property type="entry name" value="Ribonuclease Inhibitor"/>
    <property type="match status" value="1"/>
</dbReference>
<evidence type="ECO:0000313" key="1">
    <source>
        <dbReference type="EMBL" id="PPQ77937.1"/>
    </source>
</evidence>
<reference evidence="1 2" key="1">
    <citation type="journal article" date="2018" name="Evol. Lett.">
        <title>Horizontal gene cluster transfer increased hallucinogenic mushroom diversity.</title>
        <authorList>
            <person name="Reynolds H.T."/>
            <person name="Vijayakumar V."/>
            <person name="Gluck-Thaler E."/>
            <person name="Korotkin H.B."/>
            <person name="Matheny P.B."/>
            <person name="Slot J.C."/>
        </authorList>
    </citation>
    <scope>NUCLEOTIDE SEQUENCE [LARGE SCALE GENOMIC DNA]</scope>
    <source>
        <strain evidence="1 2">2631</strain>
    </source>
</reference>
<gene>
    <name evidence="1" type="ORF">CVT25_015412</name>
</gene>
<dbReference type="AlphaFoldDB" id="A0A409WHF7"/>
<dbReference type="Proteomes" id="UP000283269">
    <property type="component" value="Unassembled WGS sequence"/>
</dbReference>
<dbReference type="EMBL" id="NHYD01003431">
    <property type="protein sequence ID" value="PPQ77937.1"/>
    <property type="molecule type" value="Genomic_DNA"/>
</dbReference>
<dbReference type="OrthoDB" id="3045496at2759"/>
<accession>A0A409WHF7</accession>
<proteinExistence type="predicted"/>
<evidence type="ECO:0000313" key="2">
    <source>
        <dbReference type="Proteomes" id="UP000283269"/>
    </source>
</evidence>
<evidence type="ECO:0008006" key="3">
    <source>
        <dbReference type="Google" id="ProtNLM"/>
    </source>
</evidence>
<dbReference type="InterPro" id="IPR032675">
    <property type="entry name" value="LRR_dom_sf"/>
</dbReference>
<keyword evidence="2" id="KW-1185">Reference proteome</keyword>